<reference evidence="2" key="1">
    <citation type="submission" date="2013-03" db="EMBL/GenBank/DDBJ databases">
        <title>Draft genome sequence of Bacillus firmus DS1.</title>
        <authorList>
            <person name="Peng D."/>
            <person name="Zhu L."/>
            <person name="Sun M."/>
        </authorList>
    </citation>
    <scope>NUCLEOTIDE SEQUENCE [LARGE SCALE GENOMIC DNA]</scope>
    <source>
        <strain evidence="2">DS1</strain>
    </source>
</reference>
<dbReference type="InterPro" id="IPR043895">
    <property type="entry name" value="DUF5839"/>
</dbReference>
<dbReference type="Pfam" id="PF19157">
    <property type="entry name" value="DUF5839"/>
    <property type="match status" value="1"/>
</dbReference>
<comment type="caution">
    <text evidence="1">The sequence shown here is derived from an EMBL/GenBank/DDBJ whole genome shotgun (WGS) entry which is preliminary data.</text>
</comment>
<evidence type="ECO:0000313" key="1">
    <source>
        <dbReference type="EMBL" id="EWG08403.1"/>
    </source>
</evidence>
<dbReference type="AlphaFoldDB" id="W7KQI0"/>
<gene>
    <name evidence="1" type="ORF">PBF_24413</name>
</gene>
<evidence type="ECO:0000313" key="2">
    <source>
        <dbReference type="Proteomes" id="UP000019270"/>
    </source>
</evidence>
<protein>
    <submittedName>
        <fullName evidence="1">Uncharacterized protein</fullName>
    </submittedName>
</protein>
<dbReference type="RefSeq" id="WP_035333524.1">
    <property type="nucleotide sequence ID" value="NZ_APVL01000045.1"/>
</dbReference>
<dbReference type="PATRIC" id="fig|1307436.3.peg.5197"/>
<proteinExistence type="predicted"/>
<dbReference type="OrthoDB" id="2940740at2"/>
<organism evidence="1 2">
    <name type="scientific">Cytobacillus firmus DS1</name>
    <dbReference type="NCBI Taxonomy" id="1307436"/>
    <lineage>
        <taxon>Bacteria</taxon>
        <taxon>Bacillati</taxon>
        <taxon>Bacillota</taxon>
        <taxon>Bacilli</taxon>
        <taxon>Bacillales</taxon>
        <taxon>Bacillaceae</taxon>
        <taxon>Cytobacillus</taxon>
    </lineage>
</organism>
<dbReference type="Proteomes" id="UP000019270">
    <property type="component" value="Unassembled WGS sequence"/>
</dbReference>
<dbReference type="EMBL" id="APVL01000045">
    <property type="protein sequence ID" value="EWG08403.1"/>
    <property type="molecule type" value="Genomic_DNA"/>
</dbReference>
<name>W7KQI0_CYTFI</name>
<sequence>MNNDNTIAAFHIKSNKGGILKLNTNKMYHWHIPKPLRTKVHQGDIVLVRTARGLEQVLVMKVFREEFEETQRKYKQVVKVLERAPKKEPVRNEG</sequence>
<accession>W7KQI0</accession>
<reference evidence="1 2" key="2">
    <citation type="journal article" date="2016" name="Sci. Rep.">
        <title>A novel serine protease, Sep1, from Bacillus firmus DS-1 has nematicidal activity and degrades multiple intestinal-associated nematode proteins.</title>
        <authorList>
            <person name="Geng C."/>
            <person name="Nie X."/>
            <person name="Tang Z."/>
            <person name="Zhang Y."/>
            <person name="Lin J."/>
            <person name="Sun M."/>
            <person name="Peng D."/>
        </authorList>
    </citation>
    <scope>NUCLEOTIDE SEQUENCE [LARGE SCALE GENOMIC DNA]</scope>
    <source>
        <strain evidence="1 2">DS1</strain>
    </source>
</reference>
<dbReference type="eggNOG" id="ENOG503330Z">
    <property type="taxonomic scope" value="Bacteria"/>
</dbReference>